<dbReference type="GO" id="GO:0003677">
    <property type="term" value="F:DNA binding"/>
    <property type="evidence" value="ECO:0007669"/>
    <property type="project" value="UniProtKB-KW"/>
</dbReference>
<dbReference type="CDD" id="cd00093">
    <property type="entry name" value="HTH_XRE"/>
    <property type="match status" value="1"/>
</dbReference>
<dbReference type="Proteomes" id="UP000220192">
    <property type="component" value="Unassembled WGS sequence"/>
</dbReference>
<reference evidence="2 3" key="1">
    <citation type="submission" date="2017-09" db="EMBL/GenBank/DDBJ databases">
        <title>Large-scale bioinformatics analysis of Bacillus genomes uncovers conserved roles of natural products in bacterial physiology.</title>
        <authorList>
            <consortium name="Agbiome Team Llc"/>
            <person name="Bleich R.M."/>
            <person name="Grubbs K.J."/>
            <person name="Santa Maria K.C."/>
            <person name="Allen S.E."/>
            <person name="Farag S."/>
            <person name="Shank E.A."/>
            <person name="Bowers A."/>
        </authorList>
    </citation>
    <scope>NUCLEOTIDE SEQUENCE [LARGE SCALE GENOMIC DNA]</scope>
    <source>
        <strain evidence="2 3">AFS095574</strain>
    </source>
</reference>
<sequence length="75" mass="8531">MVNLTILNRVKELRARFNFSQSVLAEKVGVTRQTIAAIEKGDYVPSLLLALMICDVFQLKMEDVFVLNKEGEEDE</sequence>
<dbReference type="InterPro" id="IPR001387">
    <property type="entry name" value="Cro/C1-type_HTH"/>
</dbReference>
<dbReference type="SUPFAM" id="SSF47413">
    <property type="entry name" value="lambda repressor-like DNA-binding domains"/>
    <property type="match status" value="1"/>
</dbReference>
<organism evidence="2 3">
    <name type="scientific">Bacillus anthracis</name>
    <name type="common">anthrax bacterium</name>
    <dbReference type="NCBI Taxonomy" id="1392"/>
    <lineage>
        <taxon>Bacteria</taxon>
        <taxon>Bacillati</taxon>
        <taxon>Bacillota</taxon>
        <taxon>Bacilli</taxon>
        <taxon>Bacillales</taxon>
        <taxon>Bacillaceae</taxon>
        <taxon>Bacillus</taxon>
        <taxon>Bacillus cereus group</taxon>
    </lineage>
</organism>
<protein>
    <submittedName>
        <fullName evidence="2">Transcriptional regulator</fullName>
    </submittedName>
</protein>
<proteinExistence type="predicted"/>
<dbReference type="PROSITE" id="PS50943">
    <property type="entry name" value="HTH_CROC1"/>
    <property type="match status" value="1"/>
</dbReference>
<comment type="caution">
    <text evidence="2">The sequence shown here is derived from an EMBL/GenBank/DDBJ whole genome shotgun (WGS) entry which is preliminary data.</text>
</comment>
<name>A0A0F7RIZ8_BACAN</name>
<dbReference type="PANTHER" id="PTHR46558">
    <property type="entry name" value="TRACRIPTIONAL REGULATORY PROTEIN-RELATED-RELATED"/>
    <property type="match status" value="1"/>
</dbReference>
<keyword evidence="1" id="KW-0238">DNA-binding</keyword>
<dbReference type="EMBL" id="NVLX01000015">
    <property type="protein sequence ID" value="PDZ15916.1"/>
    <property type="molecule type" value="Genomic_DNA"/>
</dbReference>
<dbReference type="Pfam" id="PF01381">
    <property type="entry name" value="HTH_3"/>
    <property type="match status" value="1"/>
</dbReference>
<dbReference type="AlphaFoldDB" id="A0A0F7RIZ8"/>
<dbReference type="SMART" id="SM00530">
    <property type="entry name" value="HTH_XRE"/>
    <property type="match status" value="1"/>
</dbReference>
<gene>
    <name evidence="2" type="ORF">CON16_16765</name>
</gene>
<dbReference type="Gene3D" id="1.10.260.40">
    <property type="entry name" value="lambda repressor-like DNA-binding domains"/>
    <property type="match status" value="1"/>
</dbReference>
<evidence type="ECO:0000313" key="3">
    <source>
        <dbReference type="Proteomes" id="UP000220192"/>
    </source>
</evidence>
<accession>A0A0F7RIZ8</accession>
<dbReference type="PANTHER" id="PTHR46558:SF6">
    <property type="entry name" value="TRANSCRIPTIONAL REGULATOR, PBSX FAMILY"/>
    <property type="match status" value="1"/>
</dbReference>
<evidence type="ECO:0000256" key="1">
    <source>
        <dbReference type="ARBA" id="ARBA00023125"/>
    </source>
</evidence>
<evidence type="ECO:0000313" key="2">
    <source>
        <dbReference type="EMBL" id="PDZ15916.1"/>
    </source>
</evidence>
<dbReference type="InterPro" id="IPR010982">
    <property type="entry name" value="Lambda_DNA-bd_dom_sf"/>
</dbReference>